<dbReference type="Gene3D" id="1.10.10.10">
    <property type="entry name" value="Winged helix-like DNA-binding domain superfamily/Winged helix DNA-binding domain"/>
    <property type="match status" value="1"/>
</dbReference>
<dbReference type="InterPro" id="IPR036388">
    <property type="entry name" value="WH-like_DNA-bd_sf"/>
</dbReference>
<dbReference type="CDD" id="cd00090">
    <property type="entry name" value="HTH_ARSR"/>
    <property type="match status" value="1"/>
</dbReference>
<evidence type="ECO:0000259" key="1">
    <source>
        <dbReference type="Pfam" id="PF01022"/>
    </source>
</evidence>
<keyword evidence="3" id="KW-1185">Reference proteome</keyword>
<name>A0ABY6HXY6_9ARCH</name>
<feature type="domain" description="HTH arsR-type" evidence="1">
    <location>
        <begin position="25"/>
        <end position="68"/>
    </location>
</feature>
<dbReference type="Proteomes" id="UP001208689">
    <property type="component" value="Chromosome"/>
</dbReference>
<evidence type="ECO:0000313" key="3">
    <source>
        <dbReference type="Proteomes" id="UP001208689"/>
    </source>
</evidence>
<dbReference type="SUPFAM" id="SSF46785">
    <property type="entry name" value="Winged helix' DNA-binding domain"/>
    <property type="match status" value="1"/>
</dbReference>
<proteinExistence type="predicted"/>
<reference evidence="2" key="1">
    <citation type="submission" date="2022-09" db="EMBL/GenBank/DDBJ databases">
        <title>Actin cytoskeleton and complex cell architecture in an #Asgard archaeon.</title>
        <authorList>
            <person name="Ponce Toledo R.I."/>
            <person name="Schleper C."/>
            <person name="Rodrigues Oliveira T."/>
            <person name="Wollweber F."/>
            <person name="Xu J."/>
            <person name="Rittmann S."/>
            <person name="Klingl A."/>
            <person name="Pilhofer M."/>
        </authorList>
    </citation>
    <scope>NUCLEOTIDE SEQUENCE</scope>
    <source>
        <strain evidence="2">B-35</strain>
    </source>
</reference>
<gene>
    <name evidence="2" type="ORF">NEF87_004684</name>
</gene>
<protein>
    <recommendedName>
        <fullName evidence="1">HTH arsR-type domain-containing protein</fullName>
    </recommendedName>
</protein>
<dbReference type="Pfam" id="PF01022">
    <property type="entry name" value="HTH_5"/>
    <property type="match status" value="1"/>
</dbReference>
<organism evidence="2 3">
    <name type="scientific">Candidatus Lokiarchaeum ossiferum</name>
    <dbReference type="NCBI Taxonomy" id="2951803"/>
    <lineage>
        <taxon>Archaea</taxon>
        <taxon>Promethearchaeati</taxon>
        <taxon>Promethearchaeota</taxon>
        <taxon>Promethearchaeia</taxon>
        <taxon>Promethearchaeales</taxon>
        <taxon>Promethearchaeaceae</taxon>
        <taxon>Candidatus Lokiarchaeum</taxon>
    </lineage>
</organism>
<dbReference type="InterPro" id="IPR011991">
    <property type="entry name" value="ArsR-like_HTH"/>
</dbReference>
<accession>A0ABY6HXY6</accession>
<sequence length="100" mass="11723">MAAFEPELQKEFTEPDVVTCLFHDKRQQILSVLISEEMTVYDLKTALKMNPGVVKRHIDLLLDRGLIKQTRTDQNKMGMTLKYYRAVAIKYIVHLEWKTP</sequence>
<evidence type="ECO:0000313" key="2">
    <source>
        <dbReference type="EMBL" id="UYP48399.1"/>
    </source>
</evidence>
<dbReference type="EMBL" id="CP104013">
    <property type="protein sequence ID" value="UYP48399.1"/>
    <property type="molecule type" value="Genomic_DNA"/>
</dbReference>
<dbReference type="InterPro" id="IPR036390">
    <property type="entry name" value="WH_DNA-bd_sf"/>
</dbReference>
<dbReference type="InterPro" id="IPR001845">
    <property type="entry name" value="HTH_ArsR_DNA-bd_dom"/>
</dbReference>